<protein>
    <submittedName>
        <fullName evidence="1">Uncharacterized protein</fullName>
    </submittedName>
</protein>
<evidence type="ECO:0000313" key="2">
    <source>
        <dbReference type="Proteomes" id="UP000541154"/>
    </source>
</evidence>
<dbReference type="EMBL" id="SPNV01000124">
    <property type="protein sequence ID" value="KAF5860620.1"/>
    <property type="molecule type" value="Genomic_DNA"/>
</dbReference>
<comment type="caution">
    <text evidence="1">The sequence shown here is derived from an EMBL/GenBank/DDBJ whole genome shotgun (WGS) entry which is preliminary data.</text>
</comment>
<name>A0A8H6A4V7_PETAA</name>
<keyword evidence="2" id="KW-1185">Reference proteome</keyword>
<reference evidence="1 2" key="1">
    <citation type="submission" date="2019-04" db="EMBL/GenBank/DDBJ databases">
        <title>Aspergillus burnettii sp. nov., novel species from soil in southeast Queensland.</title>
        <authorList>
            <person name="Gilchrist C.L.M."/>
            <person name="Pitt J.I."/>
            <person name="Lange L."/>
            <person name="Lacey H.J."/>
            <person name="Vuong D."/>
            <person name="Midgley D.J."/>
            <person name="Greenfield P."/>
            <person name="Bradbury M."/>
            <person name="Lacey E."/>
            <person name="Busk P.K."/>
            <person name="Pilgaard B."/>
            <person name="Chooi Y.H."/>
            <person name="Piggott A.M."/>
        </authorList>
    </citation>
    <scope>NUCLEOTIDE SEQUENCE [LARGE SCALE GENOMIC DNA]</scope>
    <source>
        <strain evidence="1 2">FRR 5400</strain>
    </source>
</reference>
<sequence>MGSLPPTQPPTDILILKLYYRWALQSFLSALVHIHPRAVFVSDFIAHVLWLRSDFSIAPSRLLYDNYTWPWTAECFTDPRFFDERSGVEN</sequence>
<evidence type="ECO:0000313" key="1">
    <source>
        <dbReference type="EMBL" id="KAF5860620.1"/>
    </source>
</evidence>
<proteinExistence type="predicted"/>
<gene>
    <name evidence="1" type="ORF">ETB97_001324</name>
</gene>
<dbReference type="Proteomes" id="UP000541154">
    <property type="component" value="Unassembled WGS sequence"/>
</dbReference>
<dbReference type="AlphaFoldDB" id="A0A8H6A4V7"/>
<accession>A0A8H6A4V7</accession>
<organism evidence="1 2">
    <name type="scientific">Petromyces alliaceus</name>
    <name type="common">Aspergillus alliaceus</name>
    <dbReference type="NCBI Taxonomy" id="209559"/>
    <lineage>
        <taxon>Eukaryota</taxon>
        <taxon>Fungi</taxon>
        <taxon>Dikarya</taxon>
        <taxon>Ascomycota</taxon>
        <taxon>Pezizomycotina</taxon>
        <taxon>Eurotiomycetes</taxon>
        <taxon>Eurotiomycetidae</taxon>
        <taxon>Eurotiales</taxon>
        <taxon>Aspergillaceae</taxon>
        <taxon>Aspergillus</taxon>
        <taxon>Aspergillus subgen. Circumdati</taxon>
    </lineage>
</organism>